<dbReference type="EMBL" id="JAEQMG010000145">
    <property type="protein sequence ID" value="MBK6089698.1"/>
    <property type="molecule type" value="Genomic_DNA"/>
</dbReference>
<evidence type="ECO:0000259" key="1">
    <source>
        <dbReference type="Pfam" id="PF04168"/>
    </source>
</evidence>
<name>A0A934WTK0_9FIRM</name>
<feature type="domain" description="DUF403" evidence="1">
    <location>
        <begin position="10"/>
        <end position="164"/>
    </location>
</feature>
<comment type="caution">
    <text evidence="2">The sequence shown here is derived from an EMBL/GenBank/DDBJ whole genome shotgun (WGS) entry which is preliminary data.</text>
</comment>
<reference evidence="2" key="1">
    <citation type="submission" date="2021-01" db="EMBL/GenBank/DDBJ databases">
        <title>Genome public.</title>
        <authorList>
            <person name="Liu C."/>
            <person name="Sun Q."/>
        </authorList>
    </citation>
    <scope>NUCLEOTIDE SEQUENCE</scope>
    <source>
        <strain evidence="2">M6</strain>
    </source>
</reference>
<proteinExistence type="predicted"/>
<accession>A0A934WTK0</accession>
<sequence>MGTISLEHSNRLYWLGRYTERFFTTLKALGDLYDKMLDTQHGYTDYLGCFGLADTYADNAAFLRSFLFDNANSNSAVYSLERAYDNGIVLREEISTTSLSFLQMAKDTLEKAQNSTNIRLSLLPLEDILYAFWGCINEHIYDDEIRNIIYIGKTVERLDLYMRMKYPYPIVEKEFIRLLKNLNRVPRSTPFRYQTKPLSDLVEILGTEADYDRESKRAISSLSRLFEAGEVSV</sequence>
<organism evidence="2 3">
    <name type="scientific">Ruminococcus difficilis</name>
    <dbReference type="NCBI Taxonomy" id="2763069"/>
    <lineage>
        <taxon>Bacteria</taxon>
        <taxon>Bacillati</taxon>
        <taxon>Bacillota</taxon>
        <taxon>Clostridia</taxon>
        <taxon>Eubacteriales</taxon>
        <taxon>Oscillospiraceae</taxon>
        <taxon>Ruminococcus</taxon>
    </lineage>
</organism>
<dbReference type="InterPro" id="IPR007296">
    <property type="entry name" value="DUF403"/>
</dbReference>
<protein>
    <submittedName>
        <fullName evidence="2">Alpha-E domain-containing protein</fullName>
    </submittedName>
</protein>
<dbReference type="Proteomes" id="UP000633365">
    <property type="component" value="Unassembled WGS sequence"/>
</dbReference>
<dbReference type="AlphaFoldDB" id="A0A934WTK0"/>
<evidence type="ECO:0000313" key="2">
    <source>
        <dbReference type="EMBL" id="MBK6089698.1"/>
    </source>
</evidence>
<gene>
    <name evidence="2" type="ORF">JKK62_13790</name>
</gene>
<keyword evidence="3" id="KW-1185">Reference proteome</keyword>
<evidence type="ECO:0000313" key="3">
    <source>
        <dbReference type="Proteomes" id="UP000633365"/>
    </source>
</evidence>
<dbReference type="Pfam" id="PF04168">
    <property type="entry name" value="Alpha-E"/>
    <property type="match status" value="1"/>
</dbReference>
<dbReference type="RefSeq" id="WP_201428403.1">
    <property type="nucleotide sequence ID" value="NZ_JAEQMG010000145.1"/>
</dbReference>